<evidence type="ECO:0000256" key="1">
    <source>
        <dbReference type="SAM" id="MobiDB-lite"/>
    </source>
</evidence>
<reference evidence="2" key="1">
    <citation type="submission" date="2022-08" db="EMBL/GenBank/DDBJ databases">
        <authorList>
            <consortium name="DOE Joint Genome Institute"/>
            <person name="Min B."/>
            <person name="Riley R."/>
            <person name="Sierra-Patev S."/>
            <person name="Naranjo-Ortiz M."/>
            <person name="Looney B."/>
            <person name="Konkel Z."/>
            <person name="Slot J.C."/>
            <person name="Sakamoto Y."/>
            <person name="Steenwyk J.L."/>
            <person name="Rokas A."/>
            <person name="Carro J."/>
            <person name="Camarero S."/>
            <person name="Ferreira P."/>
            <person name="Molpeceres G."/>
            <person name="Ruiz-Duenas F.J."/>
            <person name="Serrano A."/>
            <person name="Henrissat B."/>
            <person name="Drula E."/>
            <person name="Hughes K.W."/>
            <person name="Mata J.L."/>
            <person name="Ishikawa N.K."/>
            <person name="Vargas-Isla R."/>
            <person name="Ushijima S."/>
            <person name="Smith C.A."/>
            <person name="Ahrendt S."/>
            <person name="Andreopoulos W."/>
            <person name="He G."/>
            <person name="Labutti K."/>
            <person name="Lipzen A."/>
            <person name="Ng V."/>
            <person name="Sandor L."/>
            <person name="Barry K."/>
            <person name="Martinez A.T."/>
            <person name="Xiao Y."/>
            <person name="Gibbons J.G."/>
            <person name="Terashima K."/>
            <person name="Hibbett D.S."/>
            <person name="Grigoriev I.V."/>
        </authorList>
    </citation>
    <scope>NUCLEOTIDE SEQUENCE</scope>
    <source>
        <strain evidence="2">TFB9207</strain>
    </source>
</reference>
<dbReference type="EMBL" id="MU806210">
    <property type="protein sequence ID" value="KAJ3837986.1"/>
    <property type="molecule type" value="Genomic_DNA"/>
</dbReference>
<dbReference type="PANTHER" id="PTHR14614">
    <property type="entry name" value="HEPATOCELLULAR CARCINOMA-ASSOCIATED ANTIGEN"/>
    <property type="match status" value="1"/>
</dbReference>
<dbReference type="SUPFAM" id="SSF53335">
    <property type="entry name" value="S-adenosyl-L-methionine-dependent methyltransferases"/>
    <property type="match status" value="1"/>
</dbReference>
<evidence type="ECO:0000313" key="2">
    <source>
        <dbReference type="EMBL" id="KAJ3837986.1"/>
    </source>
</evidence>
<sequence>MYHTSNQSFATSIPLCAPTACLPSLSKLSLFSSSQLRQPLENLLQLYTPQPRSALPPKLILPTRKHRQIFHDHSVPDSGYASAEEEDDDCDFEEEEELLVSNPNDSNDPNDDDQMDILRADPLERAFALKWLTNFIARSDEWVSSACDSEEVEEELERRAEAVKSATNLLSILLGDDQEEPTDVSLTRSFRFSLFDGQEPRIIEVELNDAPLSDADHTCVGLQSWASSVVLSERMCKDPSNEGVRSTGLRVLELGAGTGLLSIVVAKILSSSGSSPSSSSSVSPLGTASIFATDYHPEVLCNLRDNISTNFPSPSSSPSNPSSFSLNLPLPTISIHQLDWEHPDYSAPLDEPFDLILGADVIYHPEHARWIKACVERLLARGGICWLMMALRIGGRHEGMFHTVEDIFPDADEDAHFQKTDQWHLAILEKYELGKMKGVGRADESGYLLFKIGWVWC</sequence>
<dbReference type="PANTHER" id="PTHR14614:SF147">
    <property type="entry name" value="S-ADENOSYLMETHIONINE-DEPENDENT METHYLTRANSFERASE OF THE SEVEN BETA-STRAND FAMILY"/>
    <property type="match status" value="1"/>
</dbReference>
<evidence type="ECO:0008006" key="4">
    <source>
        <dbReference type="Google" id="ProtNLM"/>
    </source>
</evidence>
<keyword evidence="3" id="KW-1185">Reference proteome</keyword>
<dbReference type="Proteomes" id="UP001163846">
    <property type="component" value="Unassembled WGS sequence"/>
</dbReference>
<accession>A0AA38P897</accession>
<dbReference type="AlphaFoldDB" id="A0AA38P897"/>
<dbReference type="Pfam" id="PF10294">
    <property type="entry name" value="Methyltransf_16"/>
    <property type="match status" value="1"/>
</dbReference>
<feature type="compositionally biased region" description="Acidic residues" evidence="1">
    <location>
        <begin position="83"/>
        <end position="98"/>
    </location>
</feature>
<dbReference type="InterPro" id="IPR029063">
    <property type="entry name" value="SAM-dependent_MTases_sf"/>
</dbReference>
<dbReference type="CDD" id="cd02440">
    <property type="entry name" value="AdoMet_MTases"/>
    <property type="match status" value="1"/>
</dbReference>
<name>A0AA38P897_9AGAR</name>
<proteinExistence type="predicted"/>
<dbReference type="InterPro" id="IPR019410">
    <property type="entry name" value="Methyltransf_16"/>
</dbReference>
<dbReference type="GO" id="GO:0008757">
    <property type="term" value="F:S-adenosylmethionine-dependent methyltransferase activity"/>
    <property type="evidence" value="ECO:0007669"/>
    <property type="project" value="UniProtKB-ARBA"/>
</dbReference>
<protein>
    <recommendedName>
        <fullName evidence="4">S-adenosyl-L-methionine-dependent methyltransferase</fullName>
    </recommendedName>
</protein>
<dbReference type="Gene3D" id="3.40.50.150">
    <property type="entry name" value="Vaccinia Virus protein VP39"/>
    <property type="match status" value="1"/>
</dbReference>
<gene>
    <name evidence="2" type="ORF">F5878DRAFT_538396</name>
</gene>
<comment type="caution">
    <text evidence="2">The sequence shown here is derived from an EMBL/GenBank/DDBJ whole genome shotgun (WGS) entry which is preliminary data.</text>
</comment>
<feature type="region of interest" description="Disordered" evidence="1">
    <location>
        <begin position="72"/>
        <end position="115"/>
    </location>
</feature>
<evidence type="ECO:0000313" key="3">
    <source>
        <dbReference type="Proteomes" id="UP001163846"/>
    </source>
</evidence>
<organism evidence="2 3">
    <name type="scientific">Lentinula raphanica</name>
    <dbReference type="NCBI Taxonomy" id="153919"/>
    <lineage>
        <taxon>Eukaryota</taxon>
        <taxon>Fungi</taxon>
        <taxon>Dikarya</taxon>
        <taxon>Basidiomycota</taxon>
        <taxon>Agaricomycotina</taxon>
        <taxon>Agaricomycetes</taxon>
        <taxon>Agaricomycetidae</taxon>
        <taxon>Agaricales</taxon>
        <taxon>Marasmiineae</taxon>
        <taxon>Omphalotaceae</taxon>
        <taxon>Lentinula</taxon>
    </lineage>
</organism>